<evidence type="ECO:0000313" key="2">
    <source>
        <dbReference type="EMBL" id="KAL1515080.1"/>
    </source>
</evidence>
<reference evidence="2 3" key="1">
    <citation type="journal article" date="2024" name="Science">
        <title>Giant polyketide synthase enzymes in the biosynthesis of giant marine polyether toxins.</title>
        <authorList>
            <person name="Fallon T.R."/>
            <person name="Shende V.V."/>
            <person name="Wierzbicki I.H."/>
            <person name="Pendleton A.L."/>
            <person name="Watervoot N.F."/>
            <person name="Auber R.P."/>
            <person name="Gonzalez D.J."/>
            <person name="Wisecaver J.H."/>
            <person name="Moore B.S."/>
        </authorList>
    </citation>
    <scope>NUCLEOTIDE SEQUENCE [LARGE SCALE GENOMIC DNA]</scope>
    <source>
        <strain evidence="2 3">12B1</strain>
    </source>
</reference>
<comment type="caution">
    <text evidence="2">The sequence shown here is derived from an EMBL/GenBank/DDBJ whole genome shotgun (WGS) entry which is preliminary data.</text>
</comment>
<evidence type="ECO:0000313" key="3">
    <source>
        <dbReference type="Proteomes" id="UP001515480"/>
    </source>
</evidence>
<dbReference type="AlphaFoldDB" id="A0AB34J8B2"/>
<sequence length="202" mass="22382">MSGGVVRSSLTSRRFPALRNLTEDDVEVFVLPPEHSPTSKPPSEKARLFDPELVKPSAIGSTSPTRPGGGKGKGKSGIVYKPVKNRPPFRPSNPLEAREAISLDRHREGYISIHSPYDLAHTLRQAEIKASTTLALNPAFIPIAPAKAREEVRVNYYLNSPDAETLEAERRYIREKAAKNLLDYQRRMKANIALQRSAASQT</sequence>
<feature type="compositionally biased region" description="Basic and acidic residues" evidence="1">
    <location>
        <begin position="42"/>
        <end position="53"/>
    </location>
</feature>
<dbReference type="Proteomes" id="UP001515480">
    <property type="component" value="Unassembled WGS sequence"/>
</dbReference>
<protein>
    <submittedName>
        <fullName evidence="2">Uncharacterized protein</fullName>
    </submittedName>
</protein>
<dbReference type="EMBL" id="JBGBPQ010000012">
    <property type="protein sequence ID" value="KAL1515080.1"/>
    <property type="molecule type" value="Genomic_DNA"/>
</dbReference>
<feature type="region of interest" description="Disordered" evidence="1">
    <location>
        <begin position="31"/>
        <end position="94"/>
    </location>
</feature>
<keyword evidence="3" id="KW-1185">Reference proteome</keyword>
<evidence type="ECO:0000256" key="1">
    <source>
        <dbReference type="SAM" id="MobiDB-lite"/>
    </source>
</evidence>
<accession>A0AB34J8B2</accession>
<gene>
    <name evidence="2" type="ORF">AB1Y20_004144</name>
</gene>
<organism evidence="2 3">
    <name type="scientific">Prymnesium parvum</name>
    <name type="common">Toxic golden alga</name>
    <dbReference type="NCBI Taxonomy" id="97485"/>
    <lineage>
        <taxon>Eukaryota</taxon>
        <taxon>Haptista</taxon>
        <taxon>Haptophyta</taxon>
        <taxon>Prymnesiophyceae</taxon>
        <taxon>Prymnesiales</taxon>
        <taxon>Prymnesiaceae</taxon>
        <taxon>Prymnesium</taxon>
    </lineage>
</organism>
<name>A0AB34J8B2_PRYPA</name>
<proteinExistence type="predicted"/>